<keyword evidence="3" id="KW-1185">Reference proteome</keyword>
<sequence>MTAFRHFSAALALVAALSPAIAAPDAVTLTHVHGLAYSPDGKRLMIPSHHGLAVFQDGRWSKAEGPEHDYMGFSATAEALYSSGHPARGSKLTNPFGVIRSTDGGRKWDSLGMSGETDFHLLAASHRTNAIYVFNPAPNSRMKSAGVFSSPNDGFTWDQHALDGITGEPTALAAHPDDADRFALGTSEGVYVGQAGKGLQRVAEGRVTALWFDLADDALWVGRYADRPELARLNPQTAELDRIDIPVTGQDAIAYVAQNPARPSEYAIATFRRNVFISTDAGKNWSAIVRDGRGINHNR</sequence>
<dbReference type="GO" id="GO:0016787">
    <property type="term" value="F:hydrolase activity"/>
    <property type="evidence" value="ECO:0007669"/>
    <property type="project" value="UniProtKB-KW"/>
</dbReference>
<proteinExistence type="predicted"/>
<dbReference type="NCBIfam" id="NF045728">
    <property type="entry name" value="glycosyl_F510_1955"/>
    <property type="match status" value="1"/>
</dbReference>
<dbReference type="EMBL" id="CP025682">
    <property type="protein sequence ID" value="AUN95816.1"/>
    <property type="molecule type" value="Genomic_DNA"/>
</dbReference>
<dbReference type="SUPFAM" id="SSF110296">
    <property type="entry name" value="Oligoxyloglucan reducing end-specific cellobiohydrolase"/>
    <property type="match status" value="1"/>
</dbReference>
<accession>A0A2I6S977</accession>
<dbReference type="Proteomes" id="UP000242205">
    <property type="component" value="Chromosome"/>
</dbReference>
<protein>
    <submittedName>
        <fullName evidence="2">Glycosyl hydrolase</fullName>
    </submittedName>
</protein>
<keyword evidence="1" id="KW-0732">Signal</keyword>
<organism evidence="2 3">
    <name type="scientific">Pseudazoarcus pumilus</name>
    <dbReference type="NCBI Taxonomy" id="2067960"/>
    <lineage>
        <taxon>Bacteria</taxon>
        <taxon>Pseudomonadati</taxon>
        <taxon>Pseudomonadota</taxon>
        <taxon>Betaproteobacteria</taxon>
        <taxon>Rhodocyclales</taxon>
        <taxon>Zoogloeaceae</taxon>
        <taxon>Pseudazoarcus</taxon>
    </lineage>
</organism>
<dbReference type="RefSeq" id="WP_102247861.1">
    <property type="nucleotide sequence ID" value="NZ_CP025682.1"/>
</dbReference>
<name>A0A2I6S977_9RHOO</name>
<dbReference type="KEGG" id="atw:C0099_13280"/>
<keyword evidence="2" id="KW-0378">Hydrolase</keyword>
<evidence type="ECO:0000313" key="3">
    <source>
        <dbReference type="Proteomes" id="UP000242205"/>
    </source>
</evidence>
<dbReference type="InterPro" id="IPR054817">
    <property type="entry name" value="Glycosyl_F510_1955-like"/>
</dbReference>
<reference evidence="2 3" key="1">
    <citation type="submission" date="2018-01" db="EMBL/GenBank/DDBJ databases">
        <authorList>
            <person name="Fu G.-Y."/>
        </authorList>
    </citation>
    <scope>NUCLEOTIDE SEQUENCE [LARGE SCALE GENOMIC DNA]</scope>
    <source>
        <strain evidence="2 3">SY39</strain>
    </source>
</reference>
<evidence type="ECO:0000313" key="2">
    <source>
        <dbReference type="EMBL" id="AUN95816.1"/>
    </source>
</evidence>
<evidence type="ECO:0000256" key="1">
    <source>
        <dbReference type="SAM" id="SignalP"/>
    </source>
</evidence>
<dbReference type="InterPro" id="IPR015943">
    <property type="entry name" value="WD40/YVTN_repeat-like_dom_sf"/>
</dbReference>
<dbReference type="AlphaFoldDB" id="A0A2I6S977"/>
<dbReference type="Gene3D" id="2.130.10.10">
    <property type="entry name" value="YVTN repeat-like/Quinoprotein amine dehydrogenase"/>
    <property type="match status" value="1"/>
</dbReference>
<dbReference type="OrthoDB" id="9767885at2"/>
<gene>
    <name evidence="2" type="ORF">C0099_13280</name>
</gene>
<feature type="chain" id="PRO_5014437723" evidence="1">
    <location>
        <begin position="23"/>
        <end position="299"/>
    </location>
</feature>
<feature type="signal peptide" evidence="1">
    <location>
        <begin position="1"/>
        <end position="22"/>
    </location>
</feature>